<protein>
    <submittedName>
        <fullName evidence="2">HET-domain-containing protein</fullName>
    </submittedName>
</protein>
<accession>A0A2J6Q1I8</accession>
<dbReference type="EMBL" id="KZ613486">
    <property type="protein sequence ID" value="PMD20132.1"/>
    <property type="molecule type" value="Genomic_DNA"/>
</dbReference>
<gene>
    <name evidence="2" type="ORF">NA56DRAFT_750012</name>
</gene>
<feature type="domain" description="Heterokaryon incompatibility" evidence="1">
    <location>
        <begin position="239"/>
        <end position="383"/>
    </location>
</feature>
<dbReference type="PANTHER" id="PTHR33112:SF12">
    <property type="entry name" value="HETEROKARYON INCOMPATIBILITY DOMAIN-CONTAINING PROTEIN"/>
    <property type="match status" value="1"/>
</dbReference>
<dbReference type="Pfam" id="PF06985">
    <property type="entry name" value="HET"/>
    <property type="match status" value="1"/>
</dbReference>
<dbReference type="Proteomes" id="UP000235672">
    <property type="component" value="Unassembled WGS sequence"/>
</dbReference>
<dbReference type="InterPro" id="IPR010730">
    <property type="entry name" value="HET"/>
</dbReference>
<dbReference type="PANTHER" id="PTHR33112">
    <property type="entry name" value="DOMAIN PROTEIN, PUTATIVE-RELATED"/>
    <property type="match status" value="1"/>
</dbReference>
<dbReference type="AlphaFoldDB" id="A0A2J6Q1I8"/>
<organism evidence="2 3">
    <name type="scientific">Hyaloscypha hepaticicola</name>
    <dbReference type="NCBI Taxonomy" id="2082293"/>
    <lineage>
        <taxon>Eukaryota</taxon>
        <taxon>Fungi</taxon>
        <taxon>Dikarya</taxon>
        <taxon>Ascomycota</taxon>
        <taxon>Pezizomycotina</taxon>
        <taxon>Leotiomycetes</taxon>
        <taxon>Helotiales</taxon>
        <taxon>Hyaloscyphaceae</taxon>
        <taxon>Hyaloscypha</taxon>
    </lineage>
</organism>
<keyword evidence="3" id="KW-1185">Reference proteome</keyword>
<dbReference type="STRING" id="1745343.A0A2J6Q1I8"/>
<proteinExistence type="predicted"/>
<reference evidence="2 3" key="1">
    <citation type="submission" date="2016-05" db="EMBL/GenBank/DDBJ databases">
        <title>A degradative enzymes factory behind the ericoid mycorrhizal symbiosis.</title>
        <authorList>
            <consortium name="DOE Joint Genome Institute"/>
            <person name="Martino E."/>
            <person name="Morin E."/>
            <person name="Grelet G."/>
            <person name="Kuo A."/>
            <person name="Kohler A."/>
            <person name="Daghino S."/>
            <person name="Barry K."/>
            <person name="Choi C."/>
            <person name="Cichocki N."/>
            <person name="Clum A."/>
            <person name="Copeland A."/>
            <person name="Hainaut M."/>
            <person name="Haridas S."/>
            <person name="Labutti K."/>
            <person name="Lindquist E."/>
            <person name="Lipzen A."/>
            <person name="Khouja H.-R."/>
            <person name="Murat C."/>
            <person name="Ohm R."/>
            <person name="Olson A."/>
            <person name="Spatafora J."/>
            <person name="Veneault-Fourrey C."/>
            <person name="Henrissat B."/>
            <person name="Grigoriev I."/>
            <person name="Martin F."/>
            <person name="Perotto S."/>
        </authorList>
    </citation>
    <scope>NUCLEOTIDE SEQUENCE [LARGE SCALE GENOMIC DNA]</scope>
    <source>
        <strain evidence="2 3">UAMH 7357</strain>
    </source>
</reference>
<sequence length="688" mass="78606">MIMAEMVIMVIVAEMMKMMIMTEMMIVAEMILNISTKKFIVHGNHIVPAALYVFDPTGLKSVELGYLDDIYSRRSECSFCMLVYKATHQHNSQGIGHDGLDKSGGRVLCDLDWQLDGRNGNPTRIPNQDHGGQRRSEALTCRARLYSKTDAFPDAFIVLLPDPAWELPSPTVLGRIVDQQRINPDQLRHWIGTCHEHHGRACRTLPNAKPAATRVMDKIRFIDVDQLCLVEAPFGSTNYIALSYVWGCAKQTLLLYDNFELLHSIGGFRDILATLPRTIQDSIRLVKLLGLRFLWVDCLCIQQDDNWDKTVLIGMMDRIYGSSVLTICAACGDSETGLPGIHQPRELSQDRERCAGVDLLVVRPVEDPIKDTTWNSRAWTFQERLLSNRCLVFVDGRVFFQCRQATWSEELDCEANMPTWNLDMIRSPLAALLWDLNLPGTRTEIAEFPSWSWCGWSTAVEWRLSTTANILNNMHEWLSEHTWVVWFIGTSDSSCELIWDVAPGKEKSTRWDGYTAGNDQTPYGRSSLSEMALEVSAFETVPTCPPIQGCLHFWTYSAIFSLIRTSMSNATFKSTLSPGLHRFGIQDAKGDWCGTIILDETFFNQVDGQFEFIATSEAKDFELEEFDSWTYYVLQEREQAEWYLYYALMIRWNEKDIAERLGLAKIYKMAFHSASFEPGLRWKEIALR</sequence>
<dbReference type="OrthoDB" id="5135333at2759"/>
<evidence type="ECO:0000313" key="2">
    <source>
        <dbReference type="EMBL" id="PMD20132.1"/>
    </source>
</evidence>
<evidence type="ECO:0000313" key="3">
    <source>
        <dbReference type="Proteomes" id="UP000235672"/>
    </source>
</evidence>
<evidence type="ECO:0000259" key="1">
    <source>
        <dbReference type="Pfam" id="PF06985"/>
    </source>
</evidence>
<name>A0A2J6Q1I8_9HELO</name>